<feature type="region of interest" description="Disordered" evidence="1">
    <location>
        <begin position="1"/>
        <end position="35"/>
    </location>
</feature>
<sequence length="35" mass="3476">MYAGAATSSAARSIADEPDPVEAHAAHPDPATLIA</sequence>
<organism evidence="2 3">
    <name type="scientific">Sphingomonas sanxanigenens DSM 19645 = NX02</name>
    <dbReference type="NCBI Taxonomy" id="1123269"/>
    <lineage>
        <taxon>Bacteria</taxon>
        <taxon>Pseudomonadati</taxon>
        <taxon>Pseudomonadota</taxon>
        <taxon>Alphaproteobacteria</taxon>
        <taxon>Sphingomonadales</taxon>
        <taxon>Sphingomonadaceae</taxon>
        <taxon>Sphingomonas</taxon>
    </lineage>
</organism>
<gene>
    <name evidence="2" type="ORF">NX02_00170</name>
</gene>
<evidence type="ECO:0000256" key="1">
    <source>
        <dbReference type="SAM" id="MobiDB-lite"/>
    </source>
</evidence>
<dbReference type="STRING" id="1123269.NX02_00170"/>
<dbReference type="Proteomes" id="UP000018851">
    <property type="component" value="Chromosome"/>
</dbReference>
<dbReference type="EMBL" id="CP006644">
    <property type="protein sequence ID" value="AHE51803.1"/>
    <property type="molecule type" value="Genomic_DNA"/>
</dbReference>
<evidence type="ECO:0000313" key="3">
    <source>
        <dbReference type="Proteomes" id="UP000018851"/>
    </source>
</evidence>
<dbReference type="AlphaFoldDB" id="W0A636"/>
<name>W0A636_9SPHN</name>
<evidence type="ECO:0000313" key="2">
    <source>
        <dbReference type="EMBL" id="AHE51803.1"/>
    </source>
</evidence>
<reference evidence="2 3" key="1">
    <citation type="submission" date="2013-07" db="EMBL/GenBank/DDBJ databases">
        <title>Completed genome of Sphingomonas sanxanigenens NX02.</title>
        <authorList>
            <person name="Ma T."/>
            <person name="Huang H."/>
            <person name="Wu M."/>
            <person name="Li X."/>
            <person name="Li G."/>
        </authorList>
    </citation>
    <scope>NUCLEOTIDE SEQUENCE [LARGE SCALE GENOMIC DNA]</scope>
    <source>
        <strain evidence="2 3">NX02</strain>
    </source>
</reference>
<dbReference type="KEGG" id="ssan:NX02_00170"/>
<dbReference type="HOGENOM" id="CLU_3367386_0_0_5"/>
<protein>
    <submittedName>
        <fullName evidence="2">Uncharacterized protein</fullName>
    </submittedName>
</protein>
<accession>W0A636</accession>
<proteinExistence type="predicted"/>
<keyword evidence="3" id="KW-1185">Reference proteome</keyword>
<feature type="compositionally biased region" description="Polar residues" evidence="1">
    <location>
        <begin position="1"/>
        <end position="11"/>
    </location>
</feature>